<accession>A0ABU9DHN6</accession>
<sequence>MKLIIPGTLPGTNEILNASNNNRHVYNELKRNYTHLVAICAKQAKLPELPPADYTITWYCPDRRKDKDNVMGGQKFIFDGLVQAGRLQNDGWNDIGDITHRFRVDKVAPRIEIEITEVSA</sequence>
<gene>
    <name evidence="1" type="ORF">WMW72_10715</name>
</gene>
<dbReference type="SUPFAM" id="SSF103084">
    <property type="entry name" value="Holliday junction resolvase RusA"/>
    <property type="match status" value="1"/>
</dbReference>
<proteinExistence type="predicted"/>
<keyword evidence="2" id="KW-1185">Reference proteome</keyword>
<evidence type="ECO:0000313" key="2">
    <source>
        <dbReference type="Proteomes" id="UP001469365"/>
    </source>
</evidence>
<dbReference type="Gene3D" id="3.30.1330.70">
    <property type="entry name" value="Holliday junction resolvase RusA"/>
    <property type="match status" value="1"/>
</dbReference>
<dbReference type="InterPro" id="IPR008822">
    <property type="entry name" value="Endonuclease_RusA-like"/>
</dbReference>
<dbReference type="RefSeq" id="WP_341415442.1">
    <property type="nucleotide sequence ID" value="NZ_JBBPCC010000005.1"/>
</dbReference>
<organism evidence="1 2">
    <name type="scientific">Paenibacillus filicis</name>
    <dbReference type="NCBI Taxonomy" id="669464"/>
    <lineage>
        <taxon>Bacteria</taxon>
        <taxon>Bacillati</taxon>
        <taxon>Bacillota</taxon>
        <taxon>Bacilli</taxon>
        <taxon>Bacillales</taxon>
        <taxon>Paenibacillaceae</taxon>
        <taxon>Paenibacillus</taxon>
    </lineage>
</organism>
<dbReference type="Pfam" id="PF05866">
    <property type="entry name" value="RusA"/>
    <property type="match status" value="1"/>
</dbReference>
<reference evidence="1 2" key="1">
    <citation type="submission" date="2024-04" db="EMBL/GenBank/DDBJ databases">
        <title>draft genome sequnece of Paenibacillus filicis.</title>
        <authorList>
            <person name="Kim D.-U."/>
        </authorList>
    </citation>
    <scope>NUCLEOTIDE SEQUENCE [LARGE SCALE GENOMIC DNA]</scope>
    <source>
        <strain evidence="1 2">KACC14197</strain>
    </source>
</reference>
<dbReference type="InterPro" id="IPR036614">
    <property type="entry name" value="RusA-like_sf"/>
</dbReference>
<name>A0ABU9DHN6_9BACL</name>
<dbReference type="EMBL" id="JBBPCC010000005">
    <property type="protein sequence ID" value="MEK8128375.1"/>
    <property type="molecule type" value="Genomic_DNA"/>
</dbReference>
<dbReference type="Proteomes" id="UP001469365">
    <property type="component" value="Unassembled WGS sequence"/>
</dbReference>
<protein>
    <submittedName>
        <fullName evidence="1">Holliday junction resolvase</fullName>
    </submittedName>
</protein>
<comment type="caution">
    <text evidence="1">The sequence shown here is derived from an EMBL/GenBank/DDBJ whole genome shotgun (WGS) entry which is preliminary data.</text>
</comment>
<evidence type="ECO:0000313" key="1">
    <source>
        <dbReference type="EMBL" id="MEK8128375.1"/>
    </source>
</evidence>